<evidence type="ECO:0000256" key="1">
    <source>
        <dbReference type="ARBA" id="ARBA00011051"/>
    </source>
</evidence>
<comment type="caution">
    <text evidence="5">The sequence shown here is derived from an EMBL/GenBank/DDBJ whole genome shotgun (WGS) entry which is preliminary data.</text>
</comment>
<dbReference type="InterPro" id="IPR037523">
    <property type="entry name" value="VOC_core"/>
</dbReference>
<comment type="similarity">
    <text evidence="1">Belongs to the bleomycin resistance protein family.</text>
</comment>
<reference evidence="6" key="1">
    <citation type="journal article" date="2019" name="Int. J. Syst. Evol. Microbiol.">
        <title>The Global Catalogue of Microorganisms (GCM) 10K type strain sequencing project: providing services to taxonomists for standard genome sequencing and annotation.</title>
        <authorList>
            <consortium name="The Broad Institute Genomics Platform"/>
            <consortium name="The Broad Institute Genome Sequencing Center for Infectious Disease"/>
            <person name="Wu L."/>
            <person name="Ma J."/>
        </authorList>
    </citation>
    <scope>NUCLEOTIDE SEQUENCE [LARGE SCALE GENOMIC DNA]</scope>
    <source>
        <strain evidence="6">CCUG 42722</strain>
    </source>
</reference>
<keyword evidence="3" id="KW-0046">Antibiotic resistance</keyword>
<feature type="domain" description="VOC" evidence="4">
    <location>
        <begin position="57"/>
        <end position="174"/>
    </location>
</feature>
<dbReference type="InterPro" id="IPR000335">
    <property type="entry name" value="Bleomycin-R"/>
</dbReference>
<name>A0ABV9HG72_9MICO</name>
<evidence type="ECO:0000256" key="3">
    <source>
        <dbReference type="ARBA" id="ARBA00023251"/>
    </source>
</evidence>
<evidence type="ECO:0000313" key="5">
    <source>
        <dbReference type="EMBL" id="MFC4628126.1"/>
    </source>
</evidence>
<dbReference type="EMBL" id="JBHSFI010000003">
    <property type="protein sequence ID" value="MFC4628126.1"/>
    <property type="molecule type" value="Genomic_DNA"/>
</dbReference>
<proteinExistence type="inferred from homology"/>
<sequence length="176" mass="19095">MDLTLSDAKAAARALRRTLAATDVTISHSRALEIVAVQLGFADWNIASARLPGGPPDFGRAVPVLRVQDEALAREFYVDYLGFGVEWEHRFEPGMPLYLRVRRGQAVLDLSEHHGDGTPGTVVWLPVASVDALHAELSGRPRARLRPGIDRDAPGGPTIELVDPFGNVLRLCEPSG</sequence>
<keyword evidence="6" id="KW-1185">Reference proteome</keyword>
<accession>A0ABV9HG72</accession>
<dbReference type="PROSITE" id="PS51819">
    <property type="entry name" value="VOC"/>
    <property type="match status" value="1"/>
</dbReference>
<dbReference type="Pfam" id="PF20066">
    <property type="entry name" value="Glyoxalase_8"/>
    <property type="match status" value="1"/>
</dbReference>
<evidence type="ECO:0000313" key="6">
    <source>
        <dbReference type="Proteomes" id="UP001596011"/>
    </source>
</evidence>
<dbReference type="Pfam" id="PF19581">
    <property type="entry name" value="Glyoxalase_7"/>
    <property type="match status" value="1"/>
</dbReference>
<dbReference type="InterPro" id="IPR045517">
    <property type="entry name" value="Glyoxalase_8"/>
</dbReference>
<dbReference type="Proteomes" id="UP001596011">
    <property type="component" value="Unassembled WGS sequence"/>
</dbReference>
<evidence type="ECO:0000259" key="4">
    <source>
        <dbReference type="PROSITE" id="PS51819"/>
    </source>
</evidence>
<dbReference type="InterPro" id="IPR029068">
    <property type="entry name" value="Glyas_Bleomycin-R_OHBP_Dase"/>
</dbReference>
<dbReference type="SUPFAM" id="SSF54593">
    <property type="entry name" value="Glyoxalase/Bleomycin resistance protein/Dihydroxybiphenyl dioxygenase"/>
    <property type="match status" value="1"/>
</dbReference>
<dbReference type="Gene3D" id="3.10.180.10">
    <property type="entry name" value="2,3-Dihydroxybiphenyl 1,2-Dioxygenase, domain 1"/>
    <property type="match status" value="1"/>
</dbReference>
<dbReference type="RefSeq" id="WP_377133916.1">
    <property type="nucleotide sequence ID" value="NZ_JBHSFI010000003.1"/>
</dbReference>
<protein>
    <recommendedName>
        <fullName evidence="2">Bleomycin resistance protein</fullName>
    </recommendedName>
</protein>
<gene>
    <name evidence="5" type="ORF">ACFO6V_07770</name>
</gene>
<organism evidence="5 6">
    <name type="scientific">Promicromonospora alba</name>
    <dbReference type="NCBI Taxonomy" id="1616110"/>
    <lineage>
        <taxon>Bacteria</taxon>
        <taxon>Bacillati</taxon>
        <taxon>Actinomycetota</taxon>
        <taxon>Actinomycetes</taxon>
        <taxon>Micrococcales</taxon>
        <taxon>Promicromonosporaceae</taxon>
        <taxon>Promicromonospora</taxon>
    </lineage>
</organism>
<evidence type="ECO:0000256" key="2">
    <source>
        <dbReference type="ARBA" id="ARBA00021572"/>
    </source>
</evidence>